<organism evidence="1 2">
    <name type="scientific">Taishania pollutisoli</name>
    <dbReference type="NCBI Taxonomy" id="2766479"/>
    <lineage>
        <taxon>Bacteria</taxon>
        <taxon>Pseudomonadati</taxon>
        <taxon>Bacteroidota</taxon>
        <taxon>Flavobacteriia</taxon>
        <taxon>Flavobacteriales</taxon>
        <taxon>Crocinitomicaceae</taxon>
        <taxon>Taishania</taxon>
    </lineage>
</organism>
<comment type="caution">
    <text evidence="1">The sequence shown here is derived from an EMBL/GenBank/DDBJ whole genome shotgun (WGS) entry which is preliminary data.</text>
</comment>
<reference evidence="1" key="1">
    <citation type="submission" date="2020-09" db="EMBL/GenBank/DDBJ databases">
        <title>Taishania pollutisoli gen. nov., sp. nov., Isolated from Tetrabromobisphenol A-Contaminated Soil.</title>
        <authorList>
            <person name="Chen Q."/>
        </authorList>
    </citation>
    <scope>NUCLEOTIDE SEQUENCE</scope>
    <source>
        <strain evidence="1">CZZ-1</strain>
    </source>
</reference>
<dbReference type="RefSeq" id="WP_216714676.1">
    <property type="nucleotide sequence ID" value="NZ_JACVEL010000012.1"/>
</dbReference>
<dbReference type="AlphaFoldDB" id="A0A8J6PRX8"/>
<accession>A0A8J6PRX8</accession>
<evidence type="ECO:0000313" key="1">
    <source>
        <dbReference type="EMBL" id="MBC9813638.1"/>
    </source>
</evidence>
<sequence length="206" mass="23778">MEKATKIANVLSKYLPEGTEDYVTSLFLSYPVSFKIVRPRKTKQGDFRTPLPGSKPQITINGNLNVFAFLITTIHEFAHLKTWMEYNNRVKPHGAEWKNNFIRLMHPVIQLAILPRDIEQALLNSFMNMKASSCTDIQLQRVLKKYDVFSSGEILLEKLPKYATFALDTKVFMKGELRRTRFLCTEVGTGKQYLIYKLATVEHITE</sequence>
<gene>
    <name evidence="1" type="ORF">H9Y05_14270</name>
</gene>
<protein>
    <submittedName>
        <fullName evidence="1">SprT domain-containing protein</fullName>
    </submittedName>
</protein>
<proteinExistence type="predicted"/>
<evidence type="ECO:0000313" key="2">
    <source>
        <dbReference type="Proteomes" id="UP000652681"/>
    </source>
</evidence>
<name>A0A8J6PRX8_9FLAO</name>
<dbReference type="Proteomes" id="UP000652681">
    <property type="component" value="Unassembled WGS sequence"/>
</dbReference>
<keyword evidence="2" id="KW-1185">Reference proteome</keyword>
<dbReference type="EMBL" id="JACVEL010000012">
    <property type="protein sequence ID" value="MBC9813638.1"/>
    <property type="molecule type" value="Genomic_DNA"/>
</dbReference>